<dbReference type="InterPro" id="IPR049848">
    <property type="entry name" value="TapY2-like"/>
</dbReference>
<organism evidence="2 3">
    <name type="scientific">Shewanella denitrificans (strain OS217 / ATCC BAA-1090 / DSM 15013)</name>
    <dbReference type="NCBI Taxonomy" id="318161"/>
    <lineage>
        <taxon>Bacteria</taxon>
        <taxon>Pseudomonadati</taxon>
        <taxon>Pseudomonadota</taxon>
        <taxon>Gammaproteobacteria</taxon>
        <taxon>Alteromonadales</taxon>
        <taxon>Shewanellaceae</taxon>
        <taxon>Shewanella</taxon>
    </lineage>
</organism>
<proteinExistence type="predicted"/>
<feature type="signal peptide" evidence="1">
    <location>
        <begin position="1"/>
        <end position="18"/>
    </location>
</feature>
<evidence type="ECO:0000256" key="1">
    <source>
        <dbReference type="SAM" id="SignalP"/>
    </source>
</evidence>
<keyword evidence="3" id="KW-1185">Reference proteome</keyword>
<dbReference type="Proteomes" id="UP000001982">
    <property type="component" value="Chromosome"/>
</dbReference>
<dbReference type="AlphaFoldDB" id="Q12KN3"/>
<protein>
    <recommendedName>
        <fullName evidence="4">Orphan protein</fullName>
    </recommendedName>
</protein>
<dbReference type="RefSeq" id="WP_011497143.1">
    <property type="nucleotide sequence ID" value="NC_007954.1"/>
</dbReference>
<sequence length="96" mass="11163">MKTYMMAVLLLLAFNLHAEEEGAVDYKCYLKTSFGHEIGFYRWHEKLYVQEVAKLIASKVQTADDDVYIKEVIECTQLDQDFGRPDAILLDKKTVR</sequence>
<gene>
    <name evidence="2" type="ordered locus">Sden_2714</name>
</gene>
<evidence type="ECO:0000313" key="2">
    <source>
        <dbReference type="EMBL" id="ABE55993.1"/>
    </source>
</evidence>
<name>Q12KN3_SHEDO</name>
<evidence type="ECO:0008006" key="4">
    <source>
        <dbReference type="Google" id="ProtNLM"/>
    </source>
</evidence>
<evidence type="ECO:0000313" key="3">
    <source>
        <dbReference type="Proteomes" id="UP000001982"/>
    </source>
</evidence>
<dbReference type="OrthoDB" id="6267358at2"/>
<dbReference type="KEGG" id="sdn:Sden_2714"/>
<dbReference type="EMBL" id="CP000302">
    <property type="protein sequence ID" value="ABE55993.1"/>
    <property type="molecule type" value="Genomic_DNA"/>
</dbReference>
<reference evidence="2 3" key="1">
    <citation type="submission" date="2006-03" db="EMBL/GenBank/DDBJ databases">
        <title>Complete sequence of Shewanella denitrificans OS217.</title>
        <authorList>
            <consortium name="US DOE Joint Genome Institute"/>
            <person name="Copeland A."/>
            <person name="Lucas S."/>
            <person name="Lapidus A."/>
            <person name="Barry K."/>
            <person name="Detter J.C."/>
            <person name="Glavina del Rio T."/>
            <person name="Hammon N."/>
            <person name="Israni S."/>
            <person name="Dalin E."/>
            <person name="Tice H."/>
            <person name="Pitluck S."/>
            <person name="Brettin T."/>
            <person name="Bruce D."/>
            <person name="Han C."/>
            <person name="Tapia R."/>
            <person name="Gilna P."/>
            <person name="Kiss H."/>
            <person name="Schmutz J."/>
            <person name="Larimer F."/>
            <person name="Land M."/>
            <person name="Hauser L."/>
            <person name="Kyrpides N."/>
            <person name="Lykidis A."/>
            <person name="Richardson P."/>
        </authorList>
    </citation>
    <scope>NUCLEOTIDE SEQUENCE [LARGE SCALE GENOMIC DNA]</scope>
    <source>
        <strain evidence="3">OS217 / ATCC BAA-1090 / DSM 15013</strain>
    </source>
</reference>
<keyword evidence="1" id="KW-0732">Signal</keyword>
<feature type="chain" id="PRO_5004181628" description="Orphan protein" evidence="1">
    <location>
        <begin position="19"/>
        <end position="96"/>
    </location>
</feature>
<dbReference type="STRING" id="318161.Sden_2714"/>
<dbReference type="HOGENOM" id="CLU_176325_0_0_6"/>
<accession>Q12KN3</accession>
<dbReference type="NCBIfam" id="NF038109">
    <property type="entry name" value="tapY2_fam"/>
    <property type="match status" value="1"/>
</dbReference>